<organism evidence="1 2">
    <name type="scientific">Pseudopithomyces chartarum</name>
    <dbReference type="NCBI Taxonomy" id="1892770"/>
    <lineage>
        <taxon>Eukaryota</taxon>
        <taxon>Fungi</taxon>
        <taxon>Dikarya</taxon>
        <taxon>Ascomycota</taxon>
        <taxon>Pezizomycotina</taxon>
        <taxon>Dothideomycetes</taxon>
        <taxon>Pleosporomycetidae</taxon>
        <taxon>Pleosporales</taxon>
        <taxon>Massarineae</taxon>
        <taxon>Didymosphaeriaceae</taxon>
        <taxon>Pseudopithomyces</taxon>
    </lineage>
</organism>
<comment type="caution">
    <text evidence="1">The sequence shown here is derived from an EMBL/GenBank/DDBJ whole genome shotgun (WGS) entry which is preliminary data.</text>
</comment>
<dbReference type="EMBL" id="WVTA01000011">
    <property type="protein sequence ID" value="KAK3203238.1"/>
    <property type="molecule type" value="Genomic_DNA"/>
</dbReference>
<evidence type="ECO:0000313" key="1">
    <source>
        <dbReference type="EMBL" id="KAK3203238.1"/>
    </source>
</evidence>
<gene>
    <name evidence="1" type="ORF">GRF29_112g654217</name>
</gene>
<protein>
    <submittedName>
        <fullName evidence="1">Uncharacterized protein</fullName>
    </submittedName>
</protein>
<evidence type="ECO:0000313" key="2">
    <source>
        <dbReference type="Proteomes" id="UP001280581"/>
    </source>
</evidence>
<proteinExistence type="predicted"/>
<keyword evidence="2" id="KW-1185">Reference proteome</keyword>
<dbReference type="Proteomes" id="UP001280581">
    <property type="component" value="Unassembled WGS sequence"/>
</dbReference>
<name>A0AAN6LRS1_9PLEO</name>
<accession>A0AAN6LRS1</accession>
<sequence length="186" mass="20793">MAEAKEAPNPLGIQRGNYNRSLPGPFLLSLGRIISLPLQHWVITKHPFSTFNIPRPPTHGSINLPLIGPQPQLSTIFLGMTATLLLKQNAWIWGYCNERITLPFAFFGVVVPAIYEALCALVFTSGAANPFWTPTCVYAGAGVHFVAAVTEWNATPAKELYLAERYGEQWESYKKQVRWKMFPGIF</sequence>
<dbReference type="AlphaFoldDB" id="A0AAN6LRS1"/>
<reference evidence="1 2" key="1">
    <citation type="submission" date="2021-02" db="EMBL/GenBank/DDBJ databases">
        <title>Genome assembly of Pseudopithomyces chartarum.</title>
        <authorList>
            <person name="Jauregui R."/>
            <person name="Singh J."/>
            <person name="Voisey C."/>
        </authorList>
    </citation>
    <scope>NUCLEOTIDE SEQUENCE [LARGE SCALE GENOMIC DNA]</scope>
    <source>
        <strain evidence="1 2">AGR01</strain>
    </source>
</reference>